<comment type="caution">
    <text evidence="1">The sequence shown here is derived from an EMBL/GenBank/DDBJ whole genome shotgun (WGS) entry which is preliminary data.</text>
</comment>
<dbReference type="Proteomes" id="UP000294498">
    <property type="component" value="Unassembled WGS sequence"/>
</dbReference>
<name>A0A4R8DFB4_9BACT</name>
<dbReference type="EMBL" id="SODV01000002">
    <property type="protein sequence ID" value="TDW96271.1"/>
    <property type="molecule type" value="Genomic_DNA"/>
</dbReference>
<dbReference type="OrthoDB" id="9798200at2"/>
<reference evidence="1 2" key="1">
    <citation type="submission" date="2019-03" db="EMBL/GenBank/DDBJ databases">
        <title>Genomic Encyclopedia of Type Strains, Phase IV (KMG-IV): sequencing the most valuable type-strain genomes for metagenomic binning, comparative biology and taxonomic classification.</title>
        <authorList>
            <person name="Goeker M."/>
        </authorList>
    </citation>
    <scope>NUCLEOTIDE SEQUENCE [LARGE SCALE GENOMIC DNA]</scope>
    <source>
        <strain evidence="1 2">DSM 100059</strain>
    </source>
</reference>
<gene>
    <name evidence="1" type="ORF">EDB95_4096</name>
</gene>
<evidence type="ECO:0000313" key="1">
    <source>
        <dbReference type="EMBL" id="TDW96271.1"/>
    </source>
</evidence>
<organism evidence="1 2">
    <name type="scientific">Dinghuibacter silviterrae</name>
    <dbReference type="NCBI Taxonomy" id="1539049"/>
    <lineage>
        <taxon>Bacteria</taxon>
        <taxon>Pseudomonadati</taxon>
        <taxon>Bacteroidota</taxon>
        <taxon>Chitinophagia</taxon>
        <taxon>Chitinophagales</taxon>
        <taxon>Chitinophagaceae</taxon>
        <taxon>Dinghuibacter</taxon>
    </lineage>
</organism>
<dbReference type="RefSeq" id="WP_133996405.1">
    <property type="nucleotide sequence ID" value="NZ_SODV01000002.1"/>
</dbReference>
<proteinExistence type="predicted"/>
<evidence type="ECO:0008006" key="3">
    <source>
        <dbReference type="Google" id="ProtNLM"/>
    </source>
</evidence>
<sequence>MENVQKNIKYSLSKKKNGSLIFPSDFRGMGSEAAIKKALSRLTVQGILKRAAHGIYYKPKIDPVLGELHPGAEEIATMLAKKEKIRIRPAGAYALNKLGLSTQVPTRLVFITDGPPRQLNIGKMKIRFKATSHKKLATIGQISALVIQALEELDINHIDVDTAARIKKLLLMEDAKKLKHDLGLAPVRVYNYIVKLLKEK</sequence>
<keyword evidence="2" id="KW-1185">Reference proteome</keyword>
<dbReference type="InterPro" id="IPR045738">
    <property type="entry name" value="DUF6088"/>
</dbReference>
<evidence type="ECO:0000313" key="2">
    <source>
        <dbReference type="Proteomes" id="UP000294498"/>
    </source>
</evidence>
<dbReference type="Pfam" id="PF19570">
    <property type="entry name" value="DUF6088"/>
    <property type="match status" value="1"/>
</dbReference>
<protein>
    <recommendedName>
        <fullName evidence="3">Transcriptional regulator, AbiEi antitoxin, Type IV TA system</fullName>
    </recommendedName>
</protein>
<accession>A0A4R8DFB4</accession>
<dbReference type="AlphaFoldDB" id="A0A4R8DFB4"/>